<evidence type="ECO:0000313" key="2">
    <source>
        <dbReference type="Proteomes" id="UP000462376"/>
    </source>
</evidence>
<dbReference type="EMBL" id="WCTL01000011">
    <property type="protein sequence ID" value="KAB4235164.1"/>
    <property type="molecule type" value="Genomic_DNA"/>
</dbReference>
<organism evidence="1 2">
    <name type="scientific">Bacteroides uniformis</name>
    <dbReference type="NCBI Taxonomy" id="820"/>
    <lineage>
        <taxon>Bacteria</taxon>
        <taxon>Pseudomonadati</taxon>
        <taxon>Bacteroidota</taxon>
        <taxon>Bacteroidia</taxon>
        <taxon>Bacteroidales</taxon>
        <taxon>Bacteroidaceae</taxon>
        <taxon>Bacteroides</taxon>
    </lineage>
</organism>
<gene>
    <name evidence="1" type="ORF">GAP47_13015</name>
</gene>
<name>A0A139JST3_BACUN</name>
<comment type="caution">
    <text evidence="1">The sequence shown here is derived from an EMBL/GenBank/DDBJ whole genome shotgun (WGS) entry which is preliminary data.</text>
</comment>
<reference evidence="1 2" key="1">
    <citation type="journal article" date="2019" name="Nat. Med.">
        <title>A library of human gut bacterial isolates paired with longitudinal multiomics data enables mechanistic microbiome research.</title>
        <authorList>
            <person name="Poyet M."/>
            <person name="Groussin M."/>
            <person name="Gibbons S.M."/>
            <person name="Avila-Pacheco J."/>
            <person name="Jiang X."/>
            <person name="Kearney S.M."/>
            <person name="Perrotta A.R."/>
            <person name="Berdy B."/>
            <person name="Zhao S."/>
            <person name="Lieberman T.D."/>
            <person name="Swanson P.K."/>
            <person name="Smith M."/>
            <person name="Roesemann S."/>
            <person name="Alexander J.E."/>
            <person name="Rich S.A."/>
            <person name="Livny J."/>
            <person name="Vlamakis H."/>
            <person name="Clish C."/>
            <person name="Bullock K."/>
            <person name="Deik A."/>
            <person name="Scott J."/>
            <person name="Pierce K.A."/>
            <person name="Xavier R.J."/>
            <person name="Alm E.J."/>
        </authorList>
    </citation>
    <scope>NUCLEOTIDE SEQUENCE [LARGE SCALE GENOMIC DNA]</scope>
    <source>
        <strain evidence="1 2">BIOML-A5</strain>
    </source>
</reference>
<dbReference type="RefSeq" id="WP_061412981.1">
    <property type="nucleotide sequence ID" value="NZ_JBCHFB010000050.1"/>
</dbReference>
<accession>A0A139JST3</accession>
<evidence type="ECO:0000313" key="1">
    <source>
        <dbReference type="EMBL" id="KAB4235164.1"/>
    </source>
</evidence>
<dbReference type="AlphaFoldDB" id="A0A139JST3"/>
<proteinExistence type="predicted"/>
<dbReference type="Proteomes" id="UP000462376">
    <property type="component" value="Unassembled WGS sequence"/>
</dbReference>
<protein>
    <submittedName>
        <fullName evidence="1">Uncharacterized protein</fullName>
    </submittedName>
</protein>
<sequence length="172" mass="20399">MLYLRKYAPELWDEKCELDAVSISDLKTNDNDISVWQVANDESNIGDIALAIALTRDRIQDFYAVVLKDEDIFTKELQMNPLPGETKYENLRNEHNNIKVPTFWEIGYLAEYMHKQMSNDDNVKYFTERFLKEQLYQAVKNNKISQEDIRDKKEYKKIKQALEEMESLYGKI</sequence>